<dbReference type="RefSeq" id="XP_006671327.1">
    <property type="nucleotide sequence ID" value="XM_006671264.1"/>
</dbReference>
<dbReference type="OrthoDB" id="10577701at2759"/>
<gene>
    <name evidence="1" type="ORF">CCM_06123</name>
</gene>
<evidence type="ECO:0000313" key="1">
    <source>
        <dbReference type="EMBL" id="EGX91963.1"/>
    </source>
</evidence>
<organism evidence="1 2">
    <name type="scientific">Cordyceps militaris (strain CM01)</name>
    <name type="common">Caterpillar fungus</name>
    <dbReference type="NCBI Taxonomy" id="983644"/>
    <lineage>
        <taxon>Eukaryota</taxon>
        <taxon>Fungi</taxon>
        <taxon>Dikarya</taxon>
        <taxon>Ascomycota</taxon>
        <taxon>Pezizomycotina</taxon>
        <taxon>Sordariomycetes</taxon>
        <taxon>Hypocreomycetidae</taxon>
        <taxon>Hypocreales</taxon>
        <taxon>Cordycipitaceae</taxon>
        <taxon>Cordyceps</taxon>
    </lineage>
</organism>
<dbReference type="Proteomes" id="UP000001610">
    <property type="component" value="Unassembled WGS sequence"/>
</dbReference>
<dbReference type="GeneID" id="18168138"/>
<name>G3JIW9_CORMM</name>
<dbReference type="KEGG" id="cmt:CCM_06123"/>
<reference evidence="1 2" key="1">
    <citation type="journal article" date="2011" name="Genome Biol.">
        <title>Genome sequence of the insect pathogenic fungus Cordyceps militaris, a valued traditional Chinese medicine.</title>
        <authorList>
            <person name="Zheng P."/>
            <person name="Xia Y."/>
            <person name="Xiao G."/>
            <person name="Xiong C."/>
            <person name="Hu X."/>
            <person name="Zhang S."/>
            <person name="Zheng H."/>
            <person name="Huang Y."/>
            <person name="Zhou Y."/>
            <person name="Wang S."/>
            <person name="Zhao G.P."/>
            <person name="Liu X."/>
            <person name="St Leger R.J."/>
            <person name="Wang C."/>
        </authorList>
    </citation>
    <scope>NUCLEOTIDE SEQUENCE [LARGE SCALE GENOMIC DNA]</scope>
    <source>
        <strain evidence="1 2">CM01</strain>
    </source>
</reference>
<dbReference type="HOGENOM" id="CLU_2359659_0_0_1"/>
<evidence type="ECO:0000313" key="2">
    <source>
        <dbReference type="Proteomes" id="UP000001610"/>
    </source>
</evidence>
<sequence length="96" mass="11347">MCHLHFGTHPCGCRDESRIVVCDRVVHHVADARCFETLSCRRRRRRWCARHQPATTYTTSSRSPTPHPRPGPAAWEYERPEYDIYGRYHHSSYFSS</sequence>
<dbReference type="InParanoid" id="G3JIW9"/>
<dbReference type="VEuPathDB" id="FungiDB:CCM_06123"/>
<protein>
    <submittedName>
        <fullName evidence="1">Uncharacterized protein</fullName>
    </submittedName>
</protein>
<dbReference type="AlphaFoldDB" id="G3JIW9"/>
<keyword evidence="2" id="KW-1185">Reference proteome</keyword>
<dbReference type="EMBL" id="JH126402">
    <property type="protein sequence ID" value="EGX91963.1"/>
    <property type="molecule type" value="Genomic_DNA"/>
</dbReference>
<proteinExistence type="predicted"/>
<accession>G3JIW9</accession>